<feature type="region of interest" description="Disordered" evidence="1">
    <location>
        <begin position="991"/>
        <end position="1048"/>
    </location>
</feature>
<gene>
    <name evidence="2" type="ORF">KIPB_003273</name>
</gene>
<feature type="region of interest" description="Disordered" evidence="1">
    <location>
        <begin position="919"/>
        <end position="944"/>
    </location>
</feature>
<keyword evidence="3" id="KW-1185">Reference proteome</keyword>
<feature type="compositionally biased region" description="Acidic residues" evidence="1">
    <location>
        <begin position="523"/>
        <end position="536"/>
    </location>
</feature>
<proteinExistence type="predicted"/>
<protein>
    <submittedName>
        <fullName evidence="2">Uncharacterized protein</fullName>
    </submittedName>
</protein>
<feature type="compositionally biased region" description="Basic and acidic residues" evidence="1">
    <location>
        <begin position="248"/>
        <end position="259"/>
    </location>
</feature>
<dbReference type="EMBL" id="BDIP01000614">
    <property type="protein sequence ID" value="GCA62397.1"/>
    <property type="molecule type" value="Genomic_DNA"/>
</dbReference>
<feature type="compositionally biased region" description="Low complexity" evidence="1">
    <location>
        <begin position="260"/>
        <end position="284"/>
    </location>
</feature>
<name>A0A391NJZ0_9EUKA</name>
<feature type="compositionally biased region" description="Low complexity" evidence="1">
    <location>
        <begin position="646"/>
        <end position="659"/>
    </location>
</feature>
<feature type="compositionally biased region" description="Low complexity" evidence="1">
    <location>
        <begin position="313"/>
        <end position="335"/>
    </location>
</feature>
<feature type="region of interest" description="Disordered" evidence="1">
    <location>
        <begin position="515"/>
        <end position="716"/>
    </location>
</feature>
<evidence type="ECO:0000313" key="2">
    <source>
        <dbReference type="EMBL" id="GCA62397.1"/>
    </source>
</evidence>
<accession>A0A391NJZ0</accession>
<comment type="caution">
    <text evidence="2">The sequence shown here is derived from an EMBL/GenBank/DDBJ whole genome shotgun (WGS) entry which is preliminary data.</text>
</comment>
<feature type="region of interest" description="Disordered" evidence="1">
    <location>
        <begin position="203"/>
        <end position="420"/>
    </location>
</feature>
<reference evidence="2 3" key="1">
    <citation type="journal article" date="2018" name="PLoS ONE">
        <title>The draft genome of Kipferlia bialata reveals reductive genome evolution in fornicate parasites.</title>
        <authorList>
            <person name="Tanifuji G."/>
            <person name="Takabayashi S."/>
            <person name="Kume K."/>
            <person name="Takagi M."/>
            <person name="Nakayama T."/>
            <person name="Kamikawa R."/>
            <person name="Inagaki Y."/>
            <person name="Hashimoto T."/>
        </authorList>
    </citation>
    <scope>NUCLEOTIDE SEQUENCE [LARGE SCALE GENOMIC DNA]</scope>
    <source>
        <strain evidence="2">NY0173</strain>
    </source>
</reference>
<feature type="compositionally biased region" description="Basic and acidic residues" evidence="1">
    <location>
        <begin position="222"/>
        <end position="234"/>
    </location>
</feature>
<dbReference type="Proteomes" id="UP000265618">
    <property type="component" value="Unassembled WGS sequence"/>
</dbReference>
<feature type="compositionally biased region" description="Basic residues" evidence="1">
    <location>
        <begin position="1001"/>
        <end position="1010"/>
    </location>
</feature>
<feature type="compositionally biased region" description="Pro residues" evidence="1">
    <location>
        <begin position="203"/>
        <end position="215"/>
    </location>
</feature>
<feature type="region of interest" description="Disordered" evidence="1">
    <location>
        <begin position="454"/>
        <end position="491"/>
    </location>
</feature>
<sequence>MLTCHSRKILVVAAANRDSVRKAYRIMAAILASLALQLEAGDPLVPYQRPPSLPPQKGMAREYMLGIRQAARGSDVQCVDLTHMLPLRVRPLKDSDIHSFCRYSTSMPIPPYLHNKVPVNVPGPAGETEVKCLFLVADQASKIHTPPLVYVSVREGETQFSISVLRQEHLTGAVTDLHRVITHTVNEYNASLVRVRPRMSIPPIPPPVSVPPIPPSVSGDSVRGREEEREHVSRLVDMAASLKKRKERERERGSRRGIHEVSGGVRVGSPPSSPSASSRQGESGASERERVREGLDTLGRDGSDTARVDARSRLVLRPRTAATTAASSLRRMSAAGTTQMGVRPTVLSSMGVGEGESEERERQVSGAGVQGDRRGVVSSTGPSSHHPSLTHPGGGDTIGVSPVGVHTEGMSQPMSGVGTVTPRGIVSADHVPEPRHSVSKIGGSVSGVCPPSAVAEGAGTREAGGDVDMGRGSYHSSAQGGSDTHIPPAPAYESISHADISGSVSVQLLTVKEEGGHVPSVETGDDSPGESSEDEASDRSYSSCVRESEPDDEDTSESEYVGPIYSGGFGAVTDSAPNAADPNMAHPVETEGGSDTPVERESGVTGENLLSPDVDGDQSMRGEEEGVPESVVSHPPQICADTGSATEGSETESSQSQIEGEIETTAVKKETLRVRASPKRTELSVPLPGPEPERERASPTPGVTTVPGTSSPGPVPSVVPVETVPQSGPMTPPVTPAAVPATAEAQGDTPFVTGPGCRHRCWENITALEKRAVLAFRRDLESMPAEAVPDRVAAFIVDCFFGLKSHELRKDPCVTCLCSLMHCTEEDIDRAERLARGRSEVGQVGTESGTADPVPTPTPAVVPLVRQEASLLWPPSQLPPEGTESDMADPVLRSFPVTGTDPVPVAGAHALLSDSSDIEFLSDSEGPGPTPAPGQDQPMGGIDVEDSDLSVGDGLMFTAGPAGSDDSDFQCDSEASEEEVADNQAEIALFANGFQPLGTRPRARDRRRRPTNALGCADRQGPGPQLPDGSAVSAGLSAPRSTLRDTPFPESVRNAAEEFHNTHAGEINPHNVAPFKVRFILQWLLDADGRLAYPRPRVCKLLKCNSRLTHEAESRAAGDTTYRPLPPLESSSFQMPVVTGALALTPHCRPKFHERVFGCLPASVRAAAVGEFCALSKKLDTMPKGSAGSGRVEARREYACRWFISNGDPIEGLTRNSVRTVMRLGSEATREMFDSAKSAAESARVRPDGLIPGTSSRPAGESLGTHIGDIEHRHAAVLDSRTQPPVPVGGVAALSESDELTDLAVDAPQDTVEAPSLSGIFPISGALALSDKTDPMLPEKVFGCLPASQREQARQEFCQLSKRLDSMKRGSPRKTEAKREYVFKWFFRNGSRIDGLSQNSLRTLFKLGGSTSTFFFHNPMSGSLSEGLGGGIEVWRACLETYTGDREAVLQALTRLDGRLKRLTRESGVKVRTRMKVKFIERHLIDPSTGDTIVKVSRVREMLSCGGPTYKKALEAYQKRMMPKGGGK</sequence>
<feature type="compositionally biased region" description="Basic and acidic residues" evidence="1">
    <location>
        <begin position="285"/>
        <end position="312"/>
    </location>
</feature>
<evidence type="ECO:0000256" key="1">
    <source>
        <dbReference type="SAM" id="MobiDB-lite"/>
    </source>
</evidence>
<feature type="region of interest" description="Disordered" evidence="1">
    <location>
        <begin position="1237"/>
        <end position="1261"/>
    </location>
</feature>
<feature type="region of interest" description="Disordered" evidence="1">
    <location>
        <begin position="838"/>
        <end position="857"/>
    </location>
</feature>
<evidence type="ECO:0000313" key="3">
    <source>
        <dbReference type="Proteomes" id="UP000265618"/>
    </source>
</evidence>
<organism evidence="2 3">
    <name type="scientific">Kipferlia bialata</name>
    <dbReference type="NCBI Taxonomy" id="797122"/>
    <lineage>
        <taxon>Eukaryota</taxon>
        <taxon>Metamonada</taxon>
        <taxon>Carpediemonas-like organisms</taxon>
        <taxon>Kipferlia</taxon>
    </lineage>
</organism>
<feature type="compositionally biased region" description="Polar residues" evidence="1">
    <location>
        <begin position="377"/>
        <end position="387"/>
    </location>
</feature>
<feature type="compositionally biased region" description="Low complexity" evidence="1">
    <location>
        <begin position="698"/>
        <end position="716"/>
    </location>
</feature>